<dbReference type="Gene3D" id="1.20.1530.20">
    <property type="match status" value="1"/>
</dbReference>
<dbReference type="AlphaFoldDB" id="A0A4R6VMF1"/>
<keyword evidence="8" id="KW-1185">Reference proteome</keyword>
<comment type="subcellular location">
    <subcellularLocation>
        <location evidence="1">Membrane</location>
        <topology evidence="1">Multi-pass membrane protein</topology>
    </subcellularLocation>
</comment>
<feature type="transmembrane region" description="Helical" evidence="6">
    <location>
        <begin position="6"/>
        <end position="27"/>
    </location>
</feature>
<keyword evidence="2 6" id="KW-0812">Transmembrane</keyword>
<name>A0A4R6VMF1_9PSEU</name>
<feature type="transmembrane region" description="Helical" evidence="6">
    <location>
        <begin position="73"/>
        <end position="93"/>
    </location>
</feature>
<evidence type="ECO:0000256" key="3">
    <source>
        <dbReference type="ARBA" id="ARBA00022989"/>
    </source>
</evidence>
<dbReference type="GO" id="GO:0016020">
    <property type="term" value="C:membrane"/>
    <property type="evidence" value="ECO:0007669"/>
    <property type="project" value="UniProtKB-SubCell"/>
</dbReference>
<sequence length="314" mass="33370">MPRDVLLTVVNAFGLLFAILNSFTLGLRLRVGRELAQFFRQWQLAVRVLVVNFVVLPVLVIGFAALAPMNADIKIGYCIVALAAGAPFAPALTRLARGDAGLSTALFLVMVAVTVVVVPLVLPVVAAALVPGAAHPGVWGLAWPLLTFVVVPLLLGCLLRLRYDEAVAGWARPLLIVQLASLVLYVNLFIFAFSDLFVAVWWQAYAAAIAVPVLGIAFGAFITLRDRAARHASVITTAQRSITGAIVVTVFAYTQPMANVSVTVINTVGIVILLVLALEWRRVTPEEPAPMAAGGPPAHDGSVPAPRRPGHARS</sequence>
<dbReference type="InterPro" id="IPR004710">
    <property type="entry name" value="Bilac:Na_transpt"/>
</dbReference>
<dbReference type="OrthoDB" id="481541at2"/>
<feature type="transmembrane region" description="Helical" evidence="6">
    <location>
        <begin position="48"/>
        <end position="67"/>
    </location>
</feature>
<feature type="transmembrane region" description="Helical" evidence="6">
    <location>
        <begin position="105"/>
        <end position="129"/>
    </location>
</feature>
<evidence type="ECO:0000256" key="5">
    <source>
        <dbReference type="SAM" id="MobiDB-lite"/>
    </source>
</evidence>
<evidence type="ECO:0000313" key="7">
    <source>
        <dbReference type="EMBL" id="TDQ64949.1"/>
    </source>
</evidence>
<evidence type="ECO:0000256" key="6">
    <source>
        <dbReference type="SAM" id="Phobius"/>
    </source>
</evidence>
<dbReference type="PANTHER" id="PTHR10361:SF28">
    <property type="entry name" value="P3 PROTEIN-RELATED"/>
    <property type="match status" value="1"/>
</dbReference>
<feature type="region of interest" description="Disordered" evidence="5">
    <location>
        <begin position="288"/>
        <end position="314"/>
    </location>
</feature>
<feature type="transmembrane region" description="Helical" evidence="6">
    <location>
        <begin position="200"/>
        <end position="222"/>
    </location>
</feature>
<dbReference type="PANTHER" id="PTHR10361">
    <property type="entry name" value="SODIUM-BILE ACID COTRANSPORTER"/>
    <property type="match status" value="1"/>
</dbReference>
<keyword evidence="3 6" id="KW-1133">Transmembrane helix</keyword>
<dbReference type="Pfam" id="PF01758">
    <property type="entry name" value="SBF"/>
    <property type="match status" value="1"/>
</dbReference>
<dbReference type="InterPro" id="IPR002657">
    <property type="entry name" value="BilAc:Na_symport/Acr3"/>
</dbReference>
<dbReference type="Proteomes" id="UP000295705">
    <property type="component" value="Unassembled WGS sequence"/>
</dbReference>
<accession>A0A4R6VMF1</accession>
<dbReference type="RefSeq" id="WP_133824388.1">
    <property type="nucleotide sequence ID" value="NZ_BAABHR010000045.1"/>
</dbReference>
<dbReference type="InterPro" id="IPR038770">
    <property type="entry name" value="Na+/solute_symporter_sf"/>
</dbReference>
<feature type="transmembrane region" description="Helical" evidence="6">
    <location>
        <begin position="260"/>
        <end position="278"/>
    </location>
</feature>
<proteinExistence type="predicted"/>
<feature type="transmembrane region" description="Helical" evidence="6">
    <location>
        <begin position="173"/>
        <end position="194"/>
    </location>
</feature>
<dbReference type="EMBL" id="SNYO01000001">
    <property type="protein sequence ID" value="TDQ64949.1"/>
    <property type="molecule type" value="Genomic_DNA"/>
</dbReference>
<evidence type="ECO:0000256" key="1">
    <source>
        <dbReference type="ARBA" id="ARBA00004141"/>
    </source>
</evidence>
<evidence type="ECO:0000256" key="2">
    <source>
        <dbReference type="ARBA" id="ARBA00022692"/>
    </source>
</evidence>
<evidence type="ECO:0000256" key="4">
    <source>
        <dbReference type="ARBA" id="ARBA00023136"/>
    </source>
</evidence>
<feature type="compositionally biased region" description="Low complexity" evidence="5">
    <location>
        <begin position="289"/>
        <end position="298"/>
    </location>
</feature>
<keyword evidence="4 6" id="KW-0472">Membrane</keyword>
<feature type="transmembrane region" description="Helical" evidence="6">
    <location>
        <begin position="141"/>
        <end position="161"/>
    </location>
</feature>
<reference evidence="7 8" key="1">
    <citation type="submission" date="2019-03" db="EMBL/GenBank/DDBJ databases">
        <title>Genomic Encyclopedia of Type Strains, Phase IV (KMG-IV): sequencing the most valuable type-strain genomes for metagenomic binning, comparative biology and taxonomic classification.</title>
        <authorList>
            <person name="Goeker M."/>
        </authorList>
    </citation>
    <scope>NUCLEOTIDE SEQUENCE [LARGE SCALE GENOMIC DNA]</scope>
    <source>
        <strain evidence="7 8">DSM 45775</strain>
    </source>
</reference>
<gene>
    <name evidence="7" type="ORF">EV188_101198</name>
</gene>
<evidence type="ECO:0000313" key="8">
    <source>
        <dbReference type="Proteomes" id="UP000295705"/>
    </source>
</evidence>
<protein>
    <submittedName>
        <fullName evidence="7">BASS family bile acid:Na+ symporter</fullName>
    </submittedName>
</protein>
<organism evidence="7 8">
    <name type="scientific">Actinomycetospora succinea</name>
    <dbReference type="NCBI Taxonomy" id="663603"/>
    <lineage>
        <taxon>Bacteria</taxon>
        <taxon>Bacillati</taxon>
        <taxon>Actinomycetota</taxon>
        <taxon>Actinomycetes</taxon>
        <taxon>Pseudonocardiales</taxon>
        <taxon>Pseudonocardiaceae</taxon>
        <taxon>Actinomycetospora</taxon>
    </lineage>
</organism>
<comment type="caution">
    <text evidence="7">The sequence shown here is derived from an EMBL/GenBank/DDBJ whole genome shotgun (WGS) entry which is preliminary data.</text>
</comment>